<evidence type="ECO:0008006" key="2">
    <source>
        <dbReference type="Google" id="ProtNLM"/>
    </source>
</evidence>
<name>A0A212KF55_9BACT</name>
<dbReference type="RefSeq" id="WP_296937009.1">
    <property type="nucleotide sequence ID" value="NZ_CABSIF010000018.1"/>
</dbReference>
<dbReference type="InterPro" id="IPR021695">
    <property type="entry name" value="Phage_KPP10_Orf10"/>
</dbReference>
<dbReference type="EMBL" id="FLUP01000001">
    <property type="protein sequence ID" value="SBW10165.1"/>
    <property type="molecule type" value="Genomic_DNA"/>
</dbReference>
<protein>
    <recommendedName>
        <fullName evidence="2">Bacteriophage protein</fullName>
    </recommendedName>
</protein>
<proteinExistence type="predicted"/>
<reference evidence="1" key="1">
    <citation type="submission" date="2016-04" db="EMBL/GenBank/DDBJ databases">
        <authorList>
            <person name="Evans L.H."/>
            <person name="Alamgir A."/>
            <person name="Owens N."/>
            <person name="Weber N.D."/>
            <person name="Virtaneva K."/>
            <person name="Barbian K."/>
            <person name="Babar A."/>
            <person name="Rosenke K."/>
        </authorList>
    </citation>
    <scope>NUCLEOTIDE SEQUENCE</scope>
    <source>
        <strain evidence="1">92-2</strain>
    </source>
</reference>
<evidence type="ECO:0000313" key="1">
    <source>
        <dbReference type="EMBL" id="SBW10165.1"/>
    </source>
</evidence>
<accession>A0A212KF55</accession>
<dbReference type="NCBIfam" id="NF047581">
    <property type="entry name" value="gp105_phage_fam"/>
    <property type="match status" value="1"/>
</dbReference>
<organism evidence="1">
    <name type="scientific">uncultured Desulfovibrio sp</name>
    <dbReference type="NCBI Taxonomy" id="167968"/>
    <lineage>
        <taxon>Bacteria</taxon>
        <taxon>Pseudomonadati</taxon>
        <taxon>Thermodesulfobacteriota</taxon>
        <taxon>Desulfovibrionia</taxon>
        <taxon>Desulfovibrionales</taxon>
        <taxon>Desulfovibrionaceae</taxon>
        <taxon>Desulfovibrio</taxon>
        <taxon>environmental samples</taxon>
    </lineage>
</organism>
<sequence>MGFAYSFLDVHAAISGPGGNFPLSGDRAGIAQEGLTIVPTGDQNTMTVGADGSVMHSLLADSSGTVTVNLLRTSPVNRQLQEMYNYQRQSSANWGRNTITVRDVARGDTATCQEVAFAKQPEKPFAKEGGTRQWTFHSGKINIQDGSGTPEIS</sequence>
<dbReference type="AlphaFoldDB" id="A0A212KF55"/>
<gene>
    <name evidence="1" type="ORF">KM92DES2_12907</name>
</gene>
<dbReference type="Pfam" id="PF11681">
    <property type="entry name" value="Phage_Tube_PhiTE"/>
    <property type="match status" value="1"/>
</dbReference>